<comment type="subcellular location">
    <subcellularLocation>
        <location evidence="1">Nucleus</location>
    </subcellularLocation>
</comment>
<dbReference type="AlphaFoldDB" id="A0A438E3Q4"/>
<dbReference type="Gene3D" id="1.10.10.60">
    <property type="entry name" value="Homeodomain-like"/>
    <property type="match status" value="1"/>
</dbReference>
<reference evidence="6 7" key="1">
    <citation type="journal article" date="2018" name="PLoS Genet.">
        <title>Population sequencing reveals clonal diversity and ancestral inbreeding in the grapevine cultivar Chardonnay.</title>
        <authorList>
            <person name="Roach M.J."/>
            <person name="Johnson D.L."/>
            <person name="Bohlmann J."/>
            <person name="van Vuuren H.J."/>
            <person name="Jones S.J."/>
            <person name="Pretorius I.S."/>
            <person name="Schmidt S.A."/>
            <person name="Borneman A.R."/>
        </authorList>
    </citation>
    <scope>NUCLEOTIDE SEQUENCE [LARGE SCALE GENOMIC DNA]</scope>
    <source>
        <strain evidence="7">cv. Chardonnay</strain>
        <tissue evidence="6">Leaf</tissue>
    </source>
</reference>
<dbReference type="EMBL" id="QGNW01001405">
    <property type="protein sequence ID" value="RVW42314.1"/>
    <property type="molecule type" value="Genomic_DNA"/>
</dbReference>
<organism evidence="6 7">
    <name type="scientific">Vitis vinifera</name>
    <name type="common">Grape</name>
    <dbReference type="NCBI Taxonomy" id="29760"/>
    <lineage>
        <taxon>Eukaryota</taxon>
        <taxon>Viridiplantae</taxon>
        <taxon>Streptophyta</taxon>
        <taxon>Embryophyta</taxon>
        <taxon>Tracheophyta</taxon>
        <taxon>Spermatophyta</taxon>
        <taxon>Magnoliopsida</taxon>
        <taxon>eudicotyledons</taxon>
        <taxon>Gunneridae</taxon>
        <taxon>Pentapetalae</taxon>
        <taxon>rosids</taxon>
        <taxon>Vitales</taxon>
        <taxon>Vitaceae</taxon>
        <taxon>Viteae</taxon>
        <taxon>Vitis</taxon>
    </lineage>
</organism>
<comment type="caution">
    <text evidence="6">The sequence shown here is derived from an EMBL/GenBank/DDBJ whole genome shotgun (WGS) entry which is preliminary data.</text>
</comment>
<dbReference type="GO" id="GO:0003677">
    <property type="term" value="F:DNA binding"/>
    <property type="evidence" value="ECO:0007669"/>
    <property type="project" value="InterPro"/>
</dbReference>
<evidence type="ECO:0000256" key="2">
    <source>
        <dbReference type="ARBA" id="ARBA00023015"/>
    </source>
</evidence>
<dbReference type="InterPro" id="IPR006447">
    <property type="entry name" value="Myb_dom_plants"/>
</dbReference>
<dbReference type="SUPFAM" id="SSF46689">
    <property type="entry name" value="Homeodomain-like"/>
    <property type="match status" value="1"/>
</dbReference>
<sequence>MGSSSNSTVEESERKAGSGSVRRYVRSKMPRLRWTPDLHLCFLHAVERLGGQDRATPKLVLQLMALAYPCQEPSAGAKRLTTPIKQGLFIEGGDHHIYKLSHLPMLQSFNRRPGTSGFRYDSASALGELVWQTRLIALTGVEMHLIDPKMAATVRFPKGFSEATKAVQYSTMSSMWVNSMDKLLGIMPITPEKNSYCTLKVMDPGEPNQTKLNPIQLSPTPSA</sequence>
<dbReference type="PANTHER" id="PTHR31314:SF168">
    <property type="entry name" value="MYB-LIKE HTH TRANSCRIPTIONAL REGULATOR FAMILY PROTEIN"/>
    <property type="match status" value="1"/>
</dbReference>
<proteinExistence type="predicted"/>
<keyword evidence="4" id="KW-0539">Nucleus</keyword>
<feature type="region of interest" description="Disordered" evidence="5">
    <location>
        <begin position="1"/>
        <end position="22"/>
    </location>
</feature>
<dbReference type="NCBIfam" id="TIGR01557">
    <property type="entry name" value="myb_SHAQKYF"/>
    <property type="match status" value="1"/>
</dbReference>
<dbReference type="InterPro" id="IPR046955">
    <property type="entry name" value="PHR1-like"/>
</dbReference>
<keyword evidence="3" id="KW-0804">Transcription</keyword>
<gene>
    <name evidence="6" type="primary">VvCHDh000549_12</name>
    <name evidence="6" type="ORF">CK203_070930</name>
</gene>
<dbReference type="InterPro" id="IPR009057">
    <property type="entry name" value="Homeodomain-like_sf"/>
</dbReference>
<evidence type="ECO:0000256" key="5">
    <source>
        <dbReference type="SAM" id="MobiDB-lite"/>
    </source>
</evidence>
<keyword evidence="2" id="KW-0805">Transcription regulation</keyword>
<name>A0A438E3Q4_VITVI</name>
<evidence type="ECO:0000256" key="3">
    <source>
        <dbReference type="ARBA" id="ARBA00023163"/>
    </source>
</evidence>
<evidence type="ECO:0000256" key="4">
    <source>
        <dbReference type="ARBA" id="ARBA00023242"/>
    </source>
</evidence>
<accession>A0A438E3Q4</accession>
<evidence type="ECO:0000313" key="6">
    <source>
        <dbReference type="EMBL" id="RVW42314.1"/>
    </source>
</evidence>
<evidence type="ECO:0000256" key="1">
    <source>
        <dbReference type="ARBA" id="ARBA00004123"/>
    </source>
</evidence>
<dbReference type="PANTHER" id="PTHR31314">
    <property type="entry name" value="MYB FAMILY TRANSCRIPTION FACTOR PHL7-LIKE"/>
    <property type="match status" value="1"/>
</dbReference>
<dbReference type="GO" id="GO:0003700">
    <property type="term" value="F:DNA-binding transcription factor activity"/>
    <property type="evidence" value="ECO:0007669"/>
    <property type="project" value="InterPro"/>
</dbReference>
<evidence type="ECO:0000313" key="7">
    <source>
        <dbReference type="Proteomes" id="UP000288805"/>
    </source>
</evidence>
<dbReference type="GO" id="GO:0005634">
    <property type="term" value="C:nucleus"/>
    <property type="evidence" value="ECO:0007669"/>
    <property type="project" value="UniProtKB-SubCell"/>
</dbReference>
<dbReference type="Proteomes" id="UP000288805">
    <property type="component" value="Unassembled WGS sequence"/>
</dbReference>
<protein>
    <submittedName>
        <fullName evidence="6">Putative Myb family transcription factor</fullName>
    </submittedName>
</protein>